<evidence type="ECO:0000313" key="1">
    <source>
        <dbReference type="EMBL" id="OAA31699.1"/>
    </source>
</evidence>
<comment type="caution">
    <text evidence="1">The sequence shown here is derived from an EMBL/GenBank/DDBJ whole genome shotgun (WGS) entry which is preliminary data.</text>
</comment>
<gene>
    <name evidence="1" type="ORF">AT15_02405</name>
</gene>
<protein>
    <submittedName>
        <fullName evidence="1">Uncharacterized protein</fullName>
    </submittedName>
</protein>
<keyword evidence="2" id="KW-1185">Reference proteome</keyword>
<evidence type="ECO:0000313" key="2">
    <source>
        <dbReference type="Proteomes" id="UP000077339"/>
    </source>
</evidence>
<name>A0A182C7Q7_9BACT</name>
<dbReference type="PATRIC" id="fig|1453497.3.peg.481"/>
<dbReference type="EMBL" id="JFHK01000002">
    <property type="protein sequence ID" value="OAA31699.1"/>
    <property type="molecule type" value="Genomic_DNA"/>
</dbReference>
<organism evidence="1 2">
    <name type="scientific">Kosmotoga arenicorallina S304</name>
    <dbReference type="NCBI Taxonomy" id="1453497"/>
    <lineage>
        <taxon>Bacteria</taxon>
        <taxon>Thermotogati</taxon>
        <taxon>Thermotogota</taxon>
        <taxon>Thermotogae</taxon>
        <taxon>Kosmotogales</taxon>
        <taxon>Kosmotogaceae</taxon>
        <taxon>Kosmotoga</taxon>
    </lineage>
</organism>
<proteinExistence type="predicted"/>
<sequence length="64" mass="7272">MNFCTIKVQNSAQKKKEIFVKKLSEALIRTINQLKKSFLKLAFHKGIFGCHDGNGHDFGDDVHP</sequence>
<reference evidence="1 2" key="1">
    <citation type="submission" date="2014-02" db="EMBL/GenBank/DDBJ databases">
        <title>Kosmotoga genome sequencing.</title>
        <authorList>
            <person name="Pollo S.M."/>
            <person name="Charchuk R."/>
            <person name="Nesbo C.L."/>
        </authorList>
    </citation>
    <scope>NUCLEOTIDE SEQUENCE [LARGE SCALE GENOMIC DNA]</scope>
    <source>
        <strain evidence="1 2">S304</strain>
    </source>
</reference>
<dbReference type="Proteomes" id="UP000077339">
    <property type="component" value="Unassembled WGS sequence"/>
</dbReference>
<accession>A0A182C7Q7</accession>
<dbReference type="AlphaFoldDB" id="A0A182C7Q7"/>